<proteinExistence type="predicted"/>
<comment type="caution">
    <text evidence="2">The sequence shown here is derived from an EMBL/GenBank/DDBJ whole genome shotgun (WGS) entry which is preliminary data.</text>
</comment>
<reference evidence="2" key="1">
    <citation type="submission" date="2023-10" db="EMBL/GenBank/DDBJ databases">
        <authorList>
            <person name="Hackl T."/>
        </authorList>
    </citation>
    <scope>NUCLEOTIDE SEQUENCE</scope>
</reference>
<evidence type="ECO:0000313" key="2">
    <source>
        <dbReference type="EMBL" id="CAJ2507685.1"/>
    </source>
</evidence>
<sequence>MHIHATLAGALGLPLLAAAAPAPTFPNTTVFWKANQYTTEHCEGAPYATHETSDTIIAVIDAGIAHSIDTSTPDADLWVWQAYNGGLTADLQDCAGTYLADVPTGCVNLDNLGNCITCLAPVFRGHP</sequence>
<keyword evidence="3" id="KW-1185">Reference proteome</keyword>
<dbReference type="AlphaFoldDB" id="A0AAI8VMK6"/>
<accession>A0AAI8VMK6</accession>
<name>A0AAI8VMK6_9PEZI</name>
<evidence type="ECO:0000256" key="1">
    <source>
        <dbReference type="SAM" id="SignalP"/>
    </source>
</evidence>
<evidence type="ECO:0000313" key="3">
    <source>
        <dbReference type="Proteomes" id="UP001295740"/>
    </source>
</evidence>
<feature type="signal peptide" evidence="1">
    <location>
        <begin position="1"/>
        <end position="19"/>
    </location>
</feature>
<protein>
    <submittedName>
        <fullName evidence="2">Uu.00g088710.m01.CDS01</fullName>
    </submittedName>
</protein>
<gene>
    <name evidence="2" type="ORF">KHLLAP_LOCUS8153</name>
</gene>
<keyword evidence="1" id="KW-0732">Signal</keyword>
<feature type="chain" id="PRO_5042589900" evidence="1">
    <location>
        <begin position="20"/>
        <end position="127"/>
    </location>
</feature>
<dbReference type="Proteomes" id="UP001295740">
    <property type="component" value="Unassembled WGS sequence"/>
</dbReference>
<dbReference type="EMBL" id="CAUWAG010000010">
    <property type="protein sequence ID" value="CAJ2507685.1"/>
    <property type="molecule type" value="Genomic_DNA"/>
</dbReference>
<organism evidence="2 3">
    <name type="scientific">Anthostomella pinea</name>
    <dbReference type="NCBI Taxonomy" id="933095"/>
    <lineage>
        <taxon>Eukaryota</taxon>
        <taxon>Fungi</taxon>
        <taxon>Dikarya</taxon>
        <taxon>Ascomycota</taxon>
        <taxon>Pezizomycotina</taxon>
        <taxon>Sordariomycetes</taxon>
        <taxon>Xylariomycetidae</taxon>
        <taxon>Xylariales</taxon>
        <taxon>Xylariaceae</taxon>
        <taxon>Anthostomella</taxon>
    </lineage>
</organism>